<dbReference type="GeneID" id="113498332"/>
<dbReference type="InParanoid" id="A0A7E5W0I4"/>
<sequence>MFCLLGVIFFFSLTTLQACPDPMTIHIHNSDRAIILHSNDCDQQPRYHGNQYTTNNCEPDCRCVSKQNYSPSPVTSYPTPTCYCCTPVYGCPTQYPATNTGSYGCSEQFPVGNAGSCGCPTQYPATNAGSVGCSTQYPPTNAGSCGCYPIRDVPSCGGFDRGYSTYY</sequence>
<gene>
    <name evidence="3" type="primary">LOC113498332</name>
</gene>
<feature type="chain" id="PRO_5028950444" evidence="1">
    <location>
        <begin position="19"/>
        <end position="167"/>
    </location>
</feature>
<dbReference type="AlphaFoldDB" id="A0A7E5W0I4"/>
<accession>A0A7E5W0I4</accession>
<dbReference type="OrthoDB" id="7234653at2759"/>
<proteinExistence type="predicted"/>
<evidence type="ECO:0000313" key="2">
    <source>
        <dbReference type="Proteomes" id="UP000322000"/>
    </source>
</evidence>
<name>A0A7E5W0I4_TRINI</name>
<evidence type="ECO:0000313" key="3">
    <source>
        <dbReference type="RefSeq" id="XP_026734118.1"/>
    </source>
</evidence>
<protein>
    <submittedName>
        <fullName evidence="3">Uncharacterized protein LOC113498332</fullName>
    </submittedName>
</protein>
<dbReference type="KEGG" id="tnl:113498332"/>
<dbReference type="RefSeq" id="XP_026734118.1">
    <property type="nucleotide sequence ID" value="XM_026878317.1"/>
</dbReference>
<feature type="signal peptide" evidence="1">
    <location>
        <begin position="1"/>
        <end position="18"/>
    </location>
</feature>
<dbReference type="Proteomes" id="UP000322000">
    <property type="component" value="Chromosome 10"/>
</dbReference>
<keyword evidence="2" id="KW-1185">Reference proteome</keyword>
<reference evidence="3" key="1">
    <citation type="submission" date="2025-08" db="UniProtKB">
        <authorList>
            <consortium name="RefSeq"/>
        </authorList>
    </citation>
    <scope>IDENTIFICATION</scope>
</reference>
<organism evidence="2 3">
    <name type="scientific">Trichoplusia ni</name>
    <name type="common">Cabbage looper</name>
    <dbReference type="NCBI Taxonomy" id="7111"/>
    <lineage>
        <taxon>Eukaryota</taxon>
        <taxon>Metazoa</taxon>
        <taxon>Ecdysozoa</taxon>
        <taxon>Arthropoda</taxon>
        <taxon>Hexapoda</taxon>
        <taxon>Insecta</taxon>
        <taxon>Pterygota</taxon>
        <taxon>Neoptera</taxon>
        <taxon>Endopterygota</taxon>
        <taxon>Lepidoptera</taxon>
        <taxon>Glossata</taxon>
        <taxon>Ditrysia</taxon>
        <taxon>Noctuoidea</taxon>
        <taxon>Noctuidae</taxon>
        <taxon>Plusiinae</taxon>
        <taxon>Trichoplusia</taxon>
    </lineage>
</organism>
<keyword evidence="1" id="KW-0732">Signal</keyword>
<evidence type="ECO:0000256" key="1">
    <source>
        <dbReference type="SAM" id="SignalP"/>
    </source>
</evidence>